<dbReference type="InterPro" id="IPR036397">
    <property type="entry name" value="RNaseH_sf"/>
</dbReference>
<dbReference type="GO" id="GO:0015074">
    <property type="term" value="P:DNA integration"/>
    <property type="evidence" value="ECO:0007669"/>
    <property type="project" value="InterPro"/>
</dbReference>
<comment type="caution">
    <text evidence="2">The sequence shown here is derived from an EMBL/GenBank/DDBJ whole genome shotgun (WGS) entry which is preliminary data.</text>
</comment>
<dbReference type="Gene3D" id="3.30.420.10">
    <property type="entry name" value="Ribonuclease H-like superfamily/Ribonuclease H"/>
    <property type="match status" value="1"/>
</dbReference>
<organism evidence="2 3">
    <name type="scientific">Pseudoatta argentina</name>
    <dbReference type="NCBI Taxonomy" id="621737"/>
    <lineage>
        <taxon>Eukaryota</taxon>
        <taxon>Metazoa</taxon>
        <taxon>Ecdysozoa</taxon>
        <taxon>Arthropoda</taxon>
        <taxon>Hexapoda</taxon>
        <taxon>Insecta</taxon>
        <taxon>Pterygota</taxon>
        <taxon>Neoptera</taxon>
        <taxon>Endopterygota</taxon>
        <taxon>Hymenoptera</taxon>
        <taxon>Apocrita</taxon>
        <taxon>Aculeata</taxon>
        <taxon>Formicoidea</taxon>
        <taxon>Formicidae</taxon>
        <taxon>Myrmicinae</taxon>
        <taxon>Pseudoatta</taxon>
    </lineage>
</organism>
<dbReference type="InterPro" id="IPR012337">
    <property type="entry name" value="RNaseH-like_sf"/>
</dbReference>
<feature type="domain" description="Integrase catalytic" evidence="1">
    <location>
        <begin position="725"/>
        <end position="809"/>
    </location>
</feature>
<dbReference type="PANTHER" id="PTHR47331">
    <property type="entry name" value="PHD-TYPE DOMAIN-CONTAINING PROTEIN"/>
    <property type="match status" value="1"/>
</dbReference>
<feature type="non-terminal residue" evidence="2">
    <location>
        <position position="1"/>
    </location>
</feature>
<dbReference type="SUPFAM" id="SSF53098">
    <property type="entry name" value="Ribonuclease H-like"/>
    <property type="match status" value="1"/>
</dbReference>
<reference evidence="2" key="1">
    <citation type="submission" date="2020-02" db="EMBL/GenBank/DDBJ databases">
        <title>Relaxed selection underlies rapid genomic changes in the transitions from sociality to social parasitism in ants.</title>
        <authorList>
            <person name="Bi X."/>
        </authorList>
    </citation>
    <scope>NUCLEOTIDE SEQUENCE</scope>
    <source>
        <strain evidence="2">BGI-DK2014c</strain>
        <tissue evidence="2">Whole body</tissue>
    </source>
</reference>
<gene>
    <name evidence="2" type="primary">F54h12.3_2</name>
    <name evidence="2" type="ORF">G6Z78_0001887</name>
</gene>
<dbReference type="GO" id="GO:0071897">
    <property type="term" value="P:DNA biosynthetic process"/>
    <property type="evidence" value="ECO:0007669"/>
    <property type="project" value="UniProtKB-ARBA"/>
</dbReference>
<sequence length="901" mass="102988">MMGGSAEKRKHGEMLPSTIRAIICGPSNCGKTNVLISLLESPNGSKYRYLENLFTSALKRPTTHWDDILVLILTPNVKRSSSCAATVKPKCHFCQGDHVIYYCKNFVALPVSQRAAEIHSRKLCVNCLRSSFHASSKCTSGQCKVCQAKHNTLLHMSSAVDPSTNNTDKEVASKEIPSSFVVATYASGSFNSEQVMLSTAVVLVCDGSRKACRALLDCGSQANFVSRFRNAPIKCDNAELHEHVNRAWQMDDISAHSDNYTMEKSICERHFLDNVSQNSQGRYTVKFPIREQMLNNIGDSREAALKRLQGIEKRFKRDQYAAFLDKYLSLGHMRWLEPPESIIAEEPISFYLPHHCVFKTVEQTWKIYVVFDASCFSSSGVSLNDALLVGPTVQQDLISILMRFRFFAYVITADIIKMYRQILVHPSQMHLQRILWRDDLSANVDTYERSSVHSRFSALRDFYVDDMLTGANIVDELKLIRDEIIQLEIQCLTEIKHWRHITFSDNPADILSRELNPCDVINAERWWNGPEFLKWDEKHWPPSVFTRLNNDLPEQREIRVTVSISHPCIVDDLLNKYSNLNKIRRIVAYCLRLSKAHREHAISDFVSPVESSEYQALVKNEIVNASSDIISLSPFLDKSGLMRVGGRLKNSNFAFNACHPILLPCKHILTQHYRTRTHTKFARGSVINYIYWDDPNEIVDRLRLLEPSRQVGHKGHDNEILSIIEELREATGGCSRDASFYARFNRDYHYILTVIDMLSKHAWAKLLKAKSRNEVIKAIAKIIRDDGTCPKNLYTDRGKEFYNLDVEQVRWTVSLKSKGGRETTDAIVEIIRASGRCPKNLLSRSPKLLETVYSAIRIASPAKFKVGNLVRVSKYKTVFEKSYTLRFDESHNSWIRKNNVI</sequence>
<dbReference type="PANTHER" id="PTHR47331:SF5">
    <property type="entry name" value="RIBONUCLEASE H"/>
    <property type="match status" value="1"/>
</dbReference>
<dbReference type="EMBL" id="JAANIA010002452">
    <property type="protein sequence ID" value="KAG5314515.1"/>
    <property type="molecule type" value="Genomic_DNA"/>
</dbReference>
<evidence type="ECO:0000313" key="2">
    <source>
        <dbReference type="EMBL" id="KAG5314515.1"/>
    </source>
</evidence>
<evidence type="ECO:0000259" key="1">
    <source>
        <dbReference type="PROSITE" id="PS50994"/>
    </source>
</evidence>
<dbReference type="GO" id="GO:0042575">
    <property type="term" value="C:DNA polymerase complex"/>
    <property type="evidence" value="ECO:0007669"/>
    <property type="project" value="UniProtKB-ARBA"/>
</dbReference>
<dbReference type="Proteomes" id="UP000668214">
    <property type="component" value="Unassembled WGS sequence"/>
</dbReference>
<proteinExistence type="predicted"/>
<dbReference type="InterPro" id="IPR043502">
    <property type="entry name" value="DNA/RNA_pol_sf"/>
</dbReference>
<protein>
    <submittedName>
        <fullName evidence="2">YMD3 protein</fullName>
    </submittedName>
</protein>
<dbReference type="PROSITE" id="PS50994">
    <property type="entry name" value="INTEGRASE"/>
    <property type="match status" value="1"/>
</dbReference>
<name>A0A836EGP8_9HYME</name>
<keyword evidence="3" id="KW-1185">Reference proteome</keyword>
<dbReference type="InterPro" id="IPR001584">
    <property type="entry name" value="Integrase_cat-core"/>
</dbReference>
<evidence type="ECO:0000313" key="3">
    <source>
        <dbReference type="Proteomes" id="UP000668214"/>
    </source>
</evidence>
<dbReference type="SUPFAM" id="SSF56672">
    <property type="entry name" value="DNA/RNA polymerases"/>
    <property type="match status" value="1"/>
</dbReference>
<feature type="non-terminal residue" evidence="2">
    <location>
        <position position="901"/>
    </location>
</feature>
<dbReference type="AlphaFoldDB" id="A0A836EGP8"/>
<accession>A0A836EGP8</accession>
<dbReference type="GO" id="GO:0003676">
    <property type="term" value="F:nucleic acid binding"/>
    <property type="evidence" value="ECO:0007669"/>
    <property type="project" value="InterPro"/>
</dbReference>